<dbReference type="Proteomes" id="UP001346149">
    <property type="component" value="Unassembled WGS sequence"/>
</dbReference>
<evidence type="ECO:0000256" key="1">
    <source>
        <dbReference type="SAM" id="MobiDB-lite"/>
    </source>
</evidence>
<accession>A0AAN7RF48</accession>
<evidence type="ECO:0000313" key="3">
    <source>
        <dbReference type="Proteomes" id="UP001346149"/>
    </source>
</evidence>
<dbReference type="EMBL" id="JAXQNO010000003">
    <property type="protein sequence ID" value="KAK4801437.1"/>
    <property type="molecule type" value="Genomic_DNA"/>
</dbReference>
<name>A0AAN7RF48_TRANT</name>
<feature type="region of interest" description="Disordered" evidence="1">
    <location>
        <begin position="71"/>
        <end position="114"/>
    </location>
</feature>
<organism evidence="2 3">
    <name type="scientific">Trapa natans</name>
    <name type="common">Water chestnut</name>
    <dbReference type="NCBI Taxonomy" id="22666"/>
    <lineage>
        <taxon>Eukaryota</taxon>
        <taxon>Viridiplantae</taxon>
        <taxon>Streptophyta</taxon>
        <taxon>Embryophyta</taxon>
        <taxon>Tracheophyta</taxon>
        <taxon>Spermatophyta</taxon>
        <taxon>Magnoliopsida</taxon>
        <taxon>eudicotyledons</taxon>
        <taxon>Gunneridae</taxon>
        <taxon>Pentapetalae</taxon>
        <taxon>rosids</taxon>
        <taxon>malvids</taxon>
        <taxon>Myrtales</taxon>
        <taxon>Lythraceae</taxon>
        <taxon>Trapa</taxon>
    </lineage>
</organism>
<protein>
    <submittedName>
        <fullName evidence="2">Uncharacterized protein</fullName>
    </submittedName>
</protein>
<dbReference type="AlphaFoldDB" id="A0AAN7RF48"/>
<gene>
    <name evidence="2" type="ORF">SAY86_021924</name>
</gene>
<keyword evidence="3" id="KW-1185">Reference proteome</keyword>
<feature type="compositionally biased region" description="Basic residues" evidence="1">
    <location>
        <begin position="74"/>
        <end position="86"/>
    </location>
</feature>
<comment type="caution">
    <text evidence="2">The sequence shown here is derived from an EMBL/GenBank/DDBJ whole genome shotgun (WGS) entry which is preliminary data.</text>
</comment>
<reference evidence="2 3" key="1">
    <citation type="journal article" date="2023" name="Hortic Res">
        <title>Pangenome of water caltrop reveals structural variations and asymmetric subgenome divergence after allopolyploidization.</title>
        <authorList>
            <person name="Zhang X."/>
            <person name="Chen Y."/>
            <person name="Wang L."/>
            <person name="Yuan Y."/>
            <person name="Fang M."/>
            <person name="Shi L."/>
            <person name="Lu R."/>
            <person name="Comes H.P."/>
            <person name="Ma Y."/>
            <person name="Chen Y."/>
            <person name="Huang G."/>
            <person name="Zhou Y."/>
            <person name="Zheng Z."/>
            <person name="Qiu Y."/>
        </authorList>
    </citation>
    <scope>NUCLEOTIDE SEQUENCE [LARGE SCALE GENOMIC DNA]</scope>
    <source>
        <strain evidence="2">F231</strain>
    </source>
</reference>
<evidence type="ECO:0000313" key="2">
    <source>
        <dbReference type="EMBL" id="KAK4801437.1"/>
    </source>
</evidence>
<proteinExistence type="predicted"/>
<sequence length="155" mass="17124">MYTLAHSLHRGFFSTARPPLSVFVFVSSSSIQAYKPLLFPRSKINNGGSPDGIAAITTANLLRLHDVTGAGARRSGHRPVRGKGALHPRGLQDGNTQLRRSPSKIRRHLARPERAPAEAVLHRGRLLEGTSFSKMSCVEEEDPWMDQKDGFCLLR</sequence>